<feature type="short sequence motif" description="GXSXG" evidence="2">
    <location>
        <begin position="41"/>
        <end position="45"/>
    </location>
</feature>
<accession>A0A094JBJ5</accession>
<keyword evidence="2" id="KW-0442">Lipid degradation</keyword>
<dbReference type="SUPFAM" id="SSF52151">
    <property type="entry name" value="FabD/lysophospholipase-like"/>
    <property type="match status" value="1"/>
</dbReference>
<dbReference type="PROSITE" id="PS51635">
    <property type="entry name" value="PNPLA"/>
    <property type="match status" value="1"/>
</dbReference>
<dbReference type="GO" id="GO:0016787">
    <property type="term" value="F:hydrolase activity"/>
    <property type="evidence" value="ECO:0007669"/>
    <property type="project" value="UniProtKB-UniRule"/>
</dbReference>
<reference evidence="4 5" key="1">
    <citation type="submission" date="2014-06" db="EMBL/GenBank/DDBJ databases">
        <title>Shewanella sp. YQH10.</title>
        <authorList>
            <person name="Liu Y."/>
            <person name="Zeng R."/>
        </authorList>
    </citation>
    <scope>NUCLEOTIDE SEQUENCE [LARGE SCALE GENOMIC DNA]</scope>
    <source>
        <strain evidence="4 5">YQH10</strain>
    </source>
</reference>
<dbReference type="CDD" id="cd07207">
    <property type="entry name" value="Pat_ExoU_VipD_like"/>
    <property type="match status" value="1"/>
</dbReference>
<proteinExistence type="predicted"/>
<keyword evidence="5" id="KW-1185">Reference proteome</keyword>
<evidence type="ECO:0000313" key="4">
    <source>
        <dbReference type="EMBL" id="KFZ37290.1"/>
    </source>
</evidence>
<evidence type="ECO:0000259" key="3">
    <source>
        <dbReference type="PROSITE" id="PS51635"/>
    </source>
</evidence>
<feature type="domain" description="PNPLA" evidence="3">
    <location>
        <begin position="8"/>
        <end position="198"/>
    </location>
</feature>
<comment type="caution">
    <text evidence="4">The sequence shown here is derived from an EMBL/GenBank/DDBJ whole genome shotgun (WGS) entry which is preliminary data.</text>
</comment>
<name>A0A094JBJ5_9GAMM</name>
<organism evidence="4 5">
    <name type="scientific">Shewanella mangrovi</name>
    <dbReference type="NCBI Taxonomy" id="1515746"/>
    <lineage>
        <taxon>Bacteria</taxon>
        <taxon>Pseudomonadati</taxon>
        <taxon>Pseudomonadota</taxon>
        <taxon>Gammaproteobacteria</taxon>
        <taxon>Alteromonadales</taxon>
        <taxon>Shewanellaceae</taxon>
        <taxon>Shewanella</taxon>
    </lineage>
</organism>
<feature type="active site" description="Nucleophile" evidence="2">
    <location>
        <position position="43"/>
    </location>
</feature>
<dbReference type="GO" id="GO:0016042">
    <property type="term" value="P:lipid catabolic process"/>
    <property type="evidence" value="ECO:0007669"/>
    <property type="project" value="UniProtKB-UniRule"/>
</dbReference>
<keyword evidence="2" id="KW-0378">Hydrolase</keyword>
<feature type="short sequence motif" description="DGA/G" evidence="2">
    <location>
        <begin position="185"/>
        <end position="187"/>
    </location>
</feature>
<protein>
    <submittedName>
        <fullName evidence="4">Patatin</fullName>
    </submittedName>
</protein>
<dbReference type="STRING" id="1515746.HR45_11505"/>
<dbReference type="InterPro" id="IPR016035">
    <property type="entry name" value="Acyl_Trfase/lysoPLipase"/>
</dbReference>
<feature type="active site" description="Proton acceptor" evidence="2">
    <location>
        <position position="185"/>
    </location>
</feature>
<keyword evidence="1 2" id="KW-0443">Lipid metabolism</keyword>
<dbReference type="PANTHER" id="PTHR46394">
    <property type="entry name" value="ANNEXIN"/>
    <property type="match status" value="1"/>
</dbReference>
<dbReference type="EMBL" id="JPEO01000007">
    <property type="protein sequence ID" value="KFZ37290.1"/>
    <property type="molecule type" value="Genomic_DNA"/>
</dbReference>
<dbReference type="InterPro" id="IPR002641">
    <property type="entry name" value="PNPLA_dom"/>
</dbReference>
<dbReference type="PANTHER" id="PTHR46394:SF1">
    <property type="entry name" value="PNPLA DOMAIN-CONTAINING PROTEIN"/>
    <property type="match status" value="1"/>
</dbReference>
<dbReference type="Proteomes" id="UP000029264">
    <property type="component" value="Unassembled WGS sequence"/>
</dbReference>
<evidence type="ECO:0000313" key="5">
    <source>
        <dbReference type="Proteomes" id="UP000029264"/>
    </source>
</evidence>
<dbReference type="Gene3D" id="3.40.1090.10">
    <property type="entry name" value="Cytosolic phospholipase A2 catalytic domain"/>
    <property type="match status" value="2"/>
</dbReference>
<dbReference type="InterPro" id="IPR052580">
    <property type="entry name" value="Lipid_Hydrolase"/>
</dbReference>
<dbReference type="Pfam" id="PF01734">
    <property type="entry name" value="Patatin"/>
    <property type="match status" value="1"/>
</dbReference>
<feature type="short sequence motif" description="GXGXXG" evidence="2">
    <location>
        <begin position="12"/>
        <end position="17"/>
    </location>
</feature>
<dbReference type="AlphaFoldDB" id="A0A094JBJ5"/>
<dbReference type="OrthoDB" id="5290098at2"/>
<dbReference type="eggNOG" id="COG1752">
    <property type="taxonomic scope" value="Bacteria"/>
</dbReference>
<evidence type="ECO:0000256" key="2">
    <source>
        <dbReference type="PROSITE-ProRule" id="PRU01161"/>
    </source>
</evidence>
<dbReference type="RefSeq" id="WP_037442988.1">
    <property type="nucleotide sequence ID" value="NZ_JPEO01000007.1"/>
</dbReference>
<sequence>MQYPFKNLVFEGGGVKGIAYVGALTILEQRNIMPNIERIGGTSAGAINAVLLGLGYSLDETRRLLWSLDFNQFMDDSWGIVRDSQRLLDEFGWYKGDFFRQWIAELIAAKTGNGESTFADVHAMRATHGFKALYFVCTNLATSFSEVFSFEHTPTIAIADAVRISMSIPLFFAAKRNPQGDVMVDGGLLNNYPIKLFDRSCYVDAAKCRQTDYYQRLNRQQAASNAAANYIYNHETLGFRLDSKEEIAVVQDPSQAVHRQITHFFDYTWALIRTVLEAQQNAHLHSDDWARTVYIDTLGVNTTDFDISDELKQALLDSGRQGAEQFLAWYDNATPKPNKPDIVSR</sequence>
<gene>
    <name evidence="4" type="ORF">HR45_11505</name>
</gene>
<evidence type="ECO:0000256" key="1">
    <source>
        <dbReference type="ARBA" id="ARBA00023098"/>
    </source>
</evidence>